<evidence type="ECO:0000259" key="7">
    <source>
        <dbReference type="Pfam" id="PF02770"/>
    </source>
</evidence>
<dbReference type="EMBL" id="JBHLUE010000011">
    <property type="protein sequence ID" value="MFC0565170.1"/>
    <property type="molecule type" value="Genomic_DNA"/>
</dbReference>
<dbReference type="Pfam" id="PF00441">
    <property type="entry name" value="Acyl-CoA_dh_1"/>
    <property type="match status" value="1"/>
</dbReference>
<evidence type="ECO:0000256" key="5">
    <source>
        <dbReference type="RuleBase" id="RU362125"/>
    </source>
</evidence>
<evidence type="ECO:0000256" key="1">
    <source>
        <dbReference type="ARBA" id="ARBA00001974"/>
    </source>
</evidence>
<dbReference type="SUPFAM" id="SSF47203">
    <property type="entry name" value="Acyl-CoA dehydrogenase C-terminal domain-like"/>
    <property type="match status" value="1"/>
</dbReference>
<evidence type="ECO:0000259" key="8">
    <source>
        <dbReference type="Pfam" id="PF02771"/>
    </source>
</evidence>
<dbReference type="PANTHER" id="PTHR43884">
    <property type="entry name" value="ACYL-COA DEHYDROGENASE"/>
    <property type="match status" value="1"/>
</dbReference>
<feature type="domain" description="Acyl-CoA dehydrogenase/oxidase N-terminal" evidence="8">
    <location>
        <begin position="3"/>
        <end position="82"/>
    </location>
</feature>
<dbReference type="EC" id="1.-.-.-" evidence="9"/>
<gene>
    <name evidence="9" type="ORF">ACFFHU_13625</name>
</gene>
<dbReference type="Gene3D" id="1.10.540.10">
    <property type="entry name" value="Acyl-CoA dehydrogenase/oxidase, N-terminal domain"/>
    <property type="match status" value="1"/>
</dbReference>
<evidence type="ECO:0000256" key="2">
    <source>
        <dbReference type="ARBA" id="ARBA00009347"/>
    </source>
</evidence>
<sequence length="537" mass="57721">MRTDEDGEMCWSALAALRDWGFPEYLVPEQFGGRLRTFDELFALCRVVARRDLRAAVSFGTALLGANPVWLWGSPDQRRWLAGQVRDGRLGSFAMSERDHGSDLAGCMVTARPTEDGYLLSGEKWPIGNAIRGTFCTVYARTGNRDFSLLLLDKAALPADRWSNTDPVPTLGLRGHDMSGIVFDDCPVPGGAVLGTPGSGIAQTLKTLQVTRTLIGALSLGSLDTALRITVDHAASRRLYGAPVHDLPVVRDILVRAYLDLLIGECVAAPALRAISAAPGRLSLWSAIVKYLLPATVDAALVDLGTVLSARGWLRDSLSARLFQKVQRDHSIAGIFEGTSHVNLAGIADQLPFVLPRPAAAGDEETLAGLFDRNRPGVPWQPDGRALQLTNGGRDEITAGWAEVAGAVLDSATAPAPLRAVVAELDAAHRDLRDRFAGEPGGRDPRSRLLALELARGHCVLYAANCVLRTWRYDPGPGEELLTACLERLAQRLTPLRQMSPSGADRAWRLLTEGVAEHRLLSLTPVPLPASAALASG</sequence>
<dbReference type="Pfam" id="PF02771">
    <property type="entry name" value="Acyl-CoA_dh_N"/>
    <property type="match status" value="1"/>
</dbReference>
<dbReference type="SUPFAM" id="SSF56645">
    <property type="entry name" value="Acyl-CoA dehydrogenase NM domain-like"/>
    <property type="match status" value="1"/>
</dbReference>
<comment type="caution">
    <text evidence="9">The sequence shown here is derived from an EMBL/GenBank/DDBJ whole genome shotgun (WGS) entry which is preliminary data.</text>
</comment>
<dbReference type="Gene3D" id="1.20.140.10">
    <property type="entry name" value="Butyryl-CoA Dehydrogenase, subunit A, domain 3"/>
    <property type="match status" value="1"/>
</dbReference>
<dbReference type="InterPro" id="IPR036250">
    <property type="entry name" value="AcylCo_DH-like_C"/>
</dbReference>
<proteinExistence type="inferred from homology"/>
<comment type="cofactor">
    <cofactor evidence="1 5">
        <name>FAD</name>
        <dbReference type="ChEBI" id="CHEBI:57692"/>
    </cofactor>
</comment>
<dbReference type="RefSeq" id="WP_377338756.1">
    <property type="nucleotide sequence ID" value="NZ_JBHLUE010000011.1"/>
</dbReference>
<dbReference type="InterPro" id="IPR013786">
    <property type="entry name" value="AcylCoA_DH/ox_N"/>
</dbReference>
<protein>
    <submittedName>
        <fullName evidence="9">Acyl-CoA dehydrogenase family protein</fullName>
        <ecNumber evidence="9">1.-.-.-</ecNumber>
    </submittedName>
</protein>
<dbReference type="InterPro" id="IPR037069">
    <property type="entry name" value="AcylCoA_DH/ox_N_sf"/>
</dbReference>
<keyword evidence="3 5" id="KW-0285">Flavoprotein</keyword>
<evidence type="ECO:0000256" key="3">
    <source>
        <dbReference type="ARBA" id="ARBA00022630"/>
    </source>
</evidence>
<feature type="domain" description="Acyl-CoA dehydrogenase/oxidase C-terminal" evidence="6">
    <location>
        <begin position="198"/>
        <end position="350"/>
    </location>
</feature>
<dbReference type="PANTHER" id="PTHR43884:SF19">
    <property type="entry name" value="ACYL-COA DEHYDROGENASE FADE4-RELATED"/>
    <property type="match status" value="1"/>
</dbReference>
<organism evidence="9 10">
    <name type="scientific">Plantactinospora siamensis</name>
    <dbReference type="NCBI Taxonomy" id="555372"/>
    <lineage>
        <taxon>Bacteria</taxon>
        <taxon>Bacillati</taxon>
        <taxon>Actinomycetota</taxon>
        <taxon>Actinomycetes</taxon>
        <taxon>Micromonosporales</taxon>
        <taxon>Micromonosporaceae</taxon>
        <taxon>Plantactinospora</taxon>
    </lineage>
</organism>
<dbReference type="InterPro" id="IPR046373">
    <property type="entry name" value="Acyl-CoA_Oxase/DH_mid-dom_sf"/>
</dbReference>
<comment type="similarity">
    <text evidence="2 5">Belongs to the acyl-CoA dehydrogenase family.</text>
</comment>
<dbReference type="Proteomes" id="UP001589894">
    <property type="component" value="Unassembled WGS sequence"/>
</dbReference>
<feature type="domain" description="Acyl-CoA oxidase/dehydrogenase middle" evidence="7">
    <location>
        <begin position="92"/>
        <end position="186"/>
    </location>
</feature>
<dbReference type="InterPro" id="IPR009075">
    <property type="entry name" value="AcylCo_DH/oxidase_C"/>
</dbReference>
<keyword evidence="4 5" id="KW-0274">FAD</keyword>
<evidence type="ECO:0000256" key="4">
    <source>
        <dbReference type="ARBA" id="ARBA00022827"/>
    </source>
</evidence>
<keyword evidence="10" id="KW-1185">Reference proteome</keyword>
<evidence type="ECO:0000313" key="9">
    <source>
        <dbReference type="EMBL" id="MFC0565170.1"/>
    </source>
</evidence>
<dbReference type="Gene3D" id="2.40.110.10">
    <property type="entry name" value="Butyryl-CoA Dehydrogenase, subunit A, domain 2"/>
    <property type="match status" value="1"/>
</dbReference>
<dbReference type="CDD" id="cd00567">
    <property type="entry name" value="ACAD"/>
    <property type="match status" value="1"/>
</dbReference>
<name>A0ABV6NWN6_9ACTN</name>
<dbReference type="InterPro" id="IPR009100">
    <property type="entry name" value="AcylCoA_DH/oxidase_NM_dom_sf"/>
</dbReference>
<keyword evidence="5 9" id="KW-0560">Oxidoreductase</keyword>
<evidence type="ECO:0000313" key="10">
    <source>
        <dbReference type="Proteomes" id="UP001589894"/>
    </source>
</evidence>
<dbReference type="Pfam" id="PF02770">
    <property type="entry name" value="Acyl-CoA_dh_M"/>
    <property type="match status" value="1"/>
</dbReference>
<accession>A0ABV6NWN6</accession>
<reference evidence="9 10" key="1">
    <citation type="submission" date="2024-09" db="EMBL/GenBank/DDBJ databases">
        <authorList>
            <person name="Sun Q."/>
            <person name="Mori K."/>
        </authorList>
    </citation>
    <scope>NUCLEOTIDE SEQUENCE [LARGE SCALE GENOMIC DNA]</scope>
    <source>
        <strain evidence="9 10">TBRC 2205</strain>
    </source>
</reference>
<dbReference type="GO" id="GO:0016491">
    <property type="term" value="F:oxidoreductase activity"/>
    <property type="evidence" value="ECO:0007669"/>
    <property type="project" value="UniProtKB-KW"/>
</dbReference>
<evidence type="ECO:0000259" key="6">
    <source>
        <dbReference type="Pfam" id="PF00441"/>
    </source>
</evidence>
<dbReference type="InterPro" id="IPR006091">
    <property type="entry name" value="Acyl-CoA_Oxase/DH_mid-dom"/>
</dbReference>